<keyword evidence="3 5" id="KW-0949">S-adenosyl-L-methionine</keyword>
<dbReference type="GO" id="GO:0051075">
    <property type="term" value="F:S-adenosylmethionine:tRNA ribosyltransferase-isomerase activity"/>
    <property type="evidence" value="ECO:0007669"/>
    <property type="project" value="UniProtKB-EC"/>
</dbReference>
<comment type="pathway">
    <text evidence="5">tRNA modification; tRNA-queuosine biosynthesis.</text>
</comment>
<evidence type="ECO:0000313" key="6">
    <source>
        <dbReference type="EMBL" id="QTD53154.1"/>
    </source>
</evidence>
<accession>A0A8A4TVJ9</accession>
<gene>
    <name evidence="5 6" type="primary">queA</name>
    <name evidence="6" type="ORF">J3U87_11895</name>
</gene>
<dbReference type="Gene3D" id="3.40.1780.10">
    <property type="entry name" value="QueA-like"/>
    <property type="match status" value="1"/>
</dbReference>
<name>A0A8A4TVJ9_SULCO</name>
<dbReference type="EMBL" id="CP071793">
    <property type="protein sequence ID" value="QTD53154.1"/>
    <property type="molecule type" value="Genomic_DNA"/>
</dbReference>
<dbReference type="NCBIfam" id="TIGR00113">
    <property type="entry name" value="queA"/>
    <property type="match status" value="1"/>
</dbReference>
<dbReference type="UniPathway" id="UPA00392"/>
<dbReference type="EC" id="2.4.99.17" evidence="5"/>
<proteinExistence type="inferred from homology"/>
<keyword evidence="6" id="KW-0328">Glycosyltransferase</keyword>
<evidence type="ECO:0000256" key="1">
    <source>
        <dbReference type="ARBA" id="ARBA00022490"/>
    </source>
</evidence>
<dbReference type="Pfam" id="PF02547">
    <property type="entry name" value="Queuosine_synth"/>
    <property type="match status" value="1"/>
</dbReference>
<dbReference type="RefSeq" id="WP_237383253.1">
    <property type="nucleotide sequence ID" value="NZ_CP071793.1"/>
</dbReference>
<dbReference type="KEGG" id="scor:J3U87_11895"/>
<comment type="subunit">
    <text evidence="5">Monomer.</text>
</comment>
<evidence type="ECO:0000256" key="2">
    <source>
        <dbReference type="ARBA" id="ARBA00022679"/>
    </source>
</evidence>
<keyword evidence="4 5" id="KW-0671">Queuosine biosynthesis</keyword>
<evidence type="ECO:0000313" key="7">
    <source>
        <dbReference type="Proteomes" id="UP000663929"/>
    </source>
</evidence>
<dbReference type="InterPro" id="IPR003699">
    <property type="entry name" value="QueA"/>
</dbReference>
<sequence length="356" mass="39262">MSADFKFEREDYLFELPPERIAQTPAARRDASKLLVAGAAGPLEHRTFAQIGGYLRRGDVLVINQTKVMNARCFAVKENGVKIEIFVLGIPADPAETQVLAKPAKRLKPDIDILFPHSGVRARVVAKHDQGRHTLAFESLDALSAVLAQDGELPLPPYIKREQGPSETDGDRYQTVFARELGAVAAPTAGLHFTEGLLAELAAAGVEILRVTHHVGIGTFKPLVAEDIRDHLMESESYFIDEGTVTRLDVAKSEGRRIIAVGTTSTRCLESNYDDGFHPGHFATDLYIYPGYSFRAIDALITNFHLPGSSLILLVSALMGHDRIMDIYREAIGRDYRFYSYGDAMLLLPRQGEIDA</sequence>
<dbReference type="PANTHER" id="PTHR30307">
    <property type="entry name" value="S-ADENOSYLMETHIONINE:TRNA RIBOSYLTRANSFERASE-ISOMERASE"/>
    <property type="match status" value="1"/>
</dbReference>
<dbReference type="InterPro" id="IPR042119">
    <property type="entry name" value="QueA_dom2"/>
</dbReference>
<dbReference type="SUPFAM" id="SSF111337">
    <property type="entry name" value="QueA-like"/>
    <property type="match status" value="1"/>
</dbReference>
<evidence type="ECO:0000256" key="4">
    <source>
        <dbReference type="ARBA" id="ARBA00022785"/>
    </source>
</evidence>
<comment type="subcellular location">
    <subcellularLocation>
        <location evidence="5">Cytoplasm</location>
    </subcellularLocation>
</comment>
<protein>
    <recommendedName>
        <fullName evidence="5">S-adenosylmethionine:tRNA ribosyltransferase-isomerase</fullName>
        <ecNumber evidence="5">2.4.99.17</ecNumber>
    </recommendedName>
    <alternativeName>
        <fullName evidence="5">Queuosine biosynthesis protein QueA</fullName>
    </alternativeName>
</protein>
<dbReference type="HAMAP" id="MF_00113">
    <property type="entry name" value="QueA"/>
    <property type="match status" value="1"/>
</dbReference>
<comment type="function">
    <text evidence="5">Transfers and isomerizes the ribose moiety from AdoMet to the 7-aminomethyl group of 7-deazaguanine (preQ1-tRNA) to give epoxyqueuosine (oQ-tRNA).</text>
</comment>
<comment type="catalytic activity">
    <reaction evidence="5">
        <text>7-aminomethyl-7-carbaguanosine(34) in tRNA + S-adenosyl-L-methionine = epoxyqueuosine(34) in tRNA + adenine + L-methionine + 2 H(+)</text>
        <dbReference type="Rhea" id="RHEA:32155"/>
        <dbReference type="Rhea" id="RHEA-COMP:10342"/>
        <dbReference type="Rhea" id="RHEA-COMP:18582"/>
        <dbReference type="ChEBI" id="CHEBI:15378"/>
        <dbReference type="ChEBI" id="CHEBI:16708"/>
        <dbReference type="ChEBI" id="CHEBI:57844"/>
        <dbReference type="ChEBI" id="CHEBI:59789"/>
        <dbReference type="ChEBI" id="CHEBI:82833"/>
        <dbReference type="ChEBI" id="CHEBI:194443"/>
        <dbReference type="EC" id="2.4.99.17"/>
    </reaction>
</comment>
<dbReference type="AlphaFoldDB" id="A0A8A4TVJ9"/>
<keyword evidence="2 5" id="KW-0808">Transferase</keyword>
<keyword evidence="7" id="KW-1185">Reference proteome</keyword>
<dbReference type="Gene3D" id="2.40.10.240">
    <property type="entry name" value="QueA-like"/>
    <property type="match status" value="1"/>
</dbReference>
<dbReference type="GO" id="GO:0005737">
    <property type="term" value="C:cytoplasm"/>
    <property type="evidence" value="ECO:0007669"/>
    <property type="project" value="UniProtKB-SubCell"/>
</dbReference>
<reference evidence="6" key="1">
    <citation type="submission" date="2021-03" db="EMBL/GenBank/DDBJ databases">
        <title>Acanthopleuribacteraceae sp. M133.</title>
        <authorList>
            <person name="Wang G."/>
        </authorList>
    </citation>
    <scope>NUCLEOTIDE SEQUENCE</scope>
    <source>
        <strain evidence="6">M133</strain>
    </source>
</reference>
<comment type="similarity">
    <text evidence="5">Belongs to the QueA family.</text>
</comment>
<evidence type="ECO:0000256" key="3">
    <source>
        <dbReference type="ARBA" id="ARBA00022691"/>
    </source>
</evidence>
<keyword evidence="1 5" id="KW-0963">Cytoplasm</keyword>
<evidence type="ECO:0000256" key="5">
    <source>
        <dbReference type="HAMAP-Rule" id="MF_00113"/>
    </source>
</evidence>
<dbReference type="NCBIfam" id="NF001140">
    <property type="entry name" value="PRK00147.1"/>
    <property type="match status" value="1"/>
</dbReference>
<dbReference type="PANTHER" id="PTHR30307:SF0">
    <property type="entry name" value="S-ADENOSYLMETHIONINE:TRNA RIBOSYLTRANSFERASE-ISOMERASE"/>
    <property type="match status" value="1"/>
</dbReference>
<dbReference type="Proteomes" id="UP000663929">
    <property type="component" value="Chromosome"/>
</dbReference>
<organism evidence="6 7">
    <name type="scientific">Sulfidibacter corallicola</name>
    <dbReference type="NCBI Taxonomy" id="2818388"/>
    <lineage>
        <taxon>Bacteria</taxon>
        <taxon>Pseudomonadati</taxon>
        <taxon>Acidobacteriota</taxon>
        <taxon>Holophagae</taxon>
        <taxon>Acanthopleuribacterales</taxon>
        <taxon>Acanthopleuribacteraceae</taxon>
        <taxon>Sulfidibacter</taxon>
    </lineage>
</organism>
<dbReference type="InterPro" id="IPR036100">
    <property type="entry name" value="QueA_sf"/>
</dbReference>
<dbReference type="GO" id="GO:0008616">
    <property type="term" value="P:tRNA queuosine(34) biosynthetic process"/>
    <property type="evidence" value="ECO:0007669"/>
    <property type="project" value="UniProtKB-UniRule"/>
</dbReference>
<dbReference type="InterPro" id="IPR042118">
    <property type="entry name" value="QueA_dom1"/>
</dbReference>